<name>A0A7U2I2S8_PHANO</name>
<dbReference type="OrthoDB" id="3045089at2759"/>
<protein>
    <recommendedName>
        <fullName evidence="1">Ubiquitin-like domain-containing protein</fullName>
    </recommendedName>
</protein>
<dbReference type="AlphaFoldDB" id="A0A7U2I2S8"/>
<dbReference type="VEuPathDB" id="FungiDB:JI435_150340"/>
<dbReference type="Pfam" id="PF22893">
    <property type="entry name" value="ULD_2"/>
    <property type="match status" value="1"/>
</dbReference>
<sequence length="500" mass="56484">MASPISVGDVIAIGKLIKDIVGALQSVGGAKSEYQELVREFQSLDTALRHLDRLEDQTTVPNHVGAIKAAALICRHPLQDFLTRIKKYETSLGPWSRAHAGKAAKDKLRWTLGERDDIRRLQTYLAIHLGTINTLLLEHGLEQMNLSEKKAEESVLQTHRKLDAAHTALQNIQKDATGQAIILRTMQTMLGTLCNVVCGEVRTSLQQFAQVVNTVCISTQQIYTVVLEIRDSMSPVDTRFTYFQAPFQVEDALGFVYPVPSEFTLDEVENILRYKFRKGPGASAVRRGEFELCKTKRRTEAITETTRLLPGMAITMAVIIASDLVAAGTACPIRPCGSMDITSYPGGGLKCRDCEVWFDQVCKETKTKDTLLSKKRCPECIQVRYENSKPMIIRHLYPMYNQSLEFMEELTTDALHHATDHDEDCFDDFSMGLRNVRLDYVQVFPGHTSILQQADIIIMREMIDQPLLWLKDLTRTARSLLSVRDTERRLSMYNETSYSD</sequence>
<dbReference type="Proteomes" id="UP000663193">
    <property type="component" value="Chromosome 10"/>
</dbReference>
<organism evidence="2 3">
    <name type="scientific">Phaeosphaeria nodorum (strain SN15 / ATCC MYA-4574 / FGSC 10173)</name>
    <name type="common">Glume blotch fungus</name>
    <name type="synonym">Parastagonospora nodorum</name>
    <dbReference type="NCBI Taxonomy" id="321614"/>
    <lineage>
        <taxon>Eukaryota</taxon>
        <taxon>Fungi</taxon>
        <taxon>Dikarya</taxon>
        <taxon>Ascomycota</taxon>
        <taxon>Pezizomycotina</taxon>
        <taxon>Dothideomycetes</taxon>
        <taxon>Pleosporomycetidae</taxon>
        <taxon>Pleosporales</taxon>
        <taxon>Pleosporineae</taxon>
        <taxon>Phaeosphaeriaceae</taxon>
        <taxon>Parastagonospora</taxon>
    </lineage>
</organism>
<evidence type="ECO:0000259" key="1">
    <source>
        <dbReference type="Pfam" id="PF22893"/>
    </source>
</evidence>
<dbReference type="InterPro" id="IPR054464">
    <property type="entry name" value="ULD_fung"/>
</dbReference>
<reference evidence="3" key="1">
    <citation type="journal article" date="2021" name="BMC Genomics">
        <title>Chromosome-level genome assembly and manually-curated proteome of model necrotroph Parastagonospora nodorum Sn15 reveals a genome-wide trove of candidate effector homologs, and redundancy of virulence-related functions within an accessory chromosome.</title>
        <authorList>
            <person name="Bertazzoni S."/>
            <person name="Jones D.A.B."/>
            <person name="Phan H.T."/>
            <person name="Tan K.-C."/>
            <person name="Hane J.K."/>
        </authorList>
    </citation>
    <scope>NUCLEOTIDE SEQUENCE [LARGE SCALE GENOMIC DNA]</scope>
    <source>
        <strain evidence="3">SN15 / ATCC MYA-4574 / FGSC 10173)</strain>
    </source>
</reference>
<accession>A0A7U2I2S8</accession>
<keyword evidence="3" id="KW-1185">Reference proteome</keyword>
<evidence type="ECO:0000313" key="2">
    <source>
        <dbReference type="EMBL" id="QRC99643.1"/>
    </source>
</evidence>
<feature type="domain" description="Ubiquitin-like" evidence="1">
    <location>
        <begin position="244"/>
        <end position="320"/>
    </location>
</feature>
<dbReference type="EMBL" id="CP069032">
    <property type="protein sequence ID" value="QRC99643.1"/>
    <property type="molecule type" value="Genomic_DNA"/>
</dbReference>
<dbReference type="PANTHER" id="PTHR38886:SF1">
    <property type="entry name" value="NACHT-NTPASE AND P-LOOP NTPASES N-TERMINAL DOMAIN-CONTAINING PROTEIN"/>
    <property type="match status" value="1"/>
</dbReference>
<proteinExistence type="predicted"/>
<gene>
    <name evidence="2" type="ORF">JI435_150340</name>
</gene>
<dbReference type="PANTHER" id="PTHR38886">
    <property type="entry name" value="SESA DOMAIN-CONTAINING PROTEIN"/>
    <property type="match status" value="1"/>
</dbReference>
<evidence type="ECO:0000313" key="3">
    <source>
        <dbReference type="Proteomes" id="UP000663193"/>
    </source>
</evidence>